<evidence type="ECO:0000313" key="4">
    <source>
        <dbReference type="EMBL" id="GAA2730084.1"/>
    </source>
</evidence>
<dbReference type="PROSITE" id="PS50977">
    <property type="entry name" value="HTH_TETR_2"/>
    <property type="match status" value="1"/>
</dbReference>
<dbReference type="InterPro" id="IPR041678">
    <property type="entry name" value="TetR_C_16"/>
</dbReference>
<dbReference type="RefSeq" id="WP_344452293.1">
    <property type="nucleotide sequence ID" value="NZ_BAAATZ010000017.1"/>
</dbReference>
<proteinExistence type="predicted"/>
<evidence type="ECO:0000256" key="1">
    <source>
        <dbReference type="ARBA" id="ARBA00023125"/>
    </source>
</evidence>
<evidence type="ECO:0000313" key="5">
    <source>
        <dbReference type="Proteomes" id="UP001501842"/>
    </source>
</evidence>
<reference evidence="5" key="1">
    <citation type="journal article" date="2019" name="Int. J. Syst. Evol. Microbiol.">
        <title>The Global Catalogue of Microorganisms (GCM) 10K type strain sequencing project: providing services to taxonomists for standard genome sequencing and annotation.</title>
        <authorList>
            <consortium name="The Broad Institute Genomics Platform"/>
            <consortium name="The Broad Institute Genome Sequencing Center for Infectious Disease"/>
            <person name="Wu L."/>
            <person name="Ma J."/>
        </authorList>
    </citation>
    <scope>NUCLEOTIDE SEQUENCE [LARGE SCALE GENOMIC DNA]</scope>
    <source>
        <strain evidence="5">JCM 8201</strain>
    </source>
</reference>
<accession>A0ABP6GRQ1</accession>
<dbReference type="PRINTS" id="PR00455">
    <property type="entry name" value="HTHTETR"/>
</dbReference>
<dbReference type="SUPFAM" id="SSF48498">
    <property type="entry name" value="Tetracyclin repressor-like, C-terminal domain"/>
    <property type="match status" value="1"/>
</dbReference>
<evidence type="ECO:0000259" key="3">
    <source>
        <dbReference type="PROSITE" id="PS50977"/>
    </source>
</evidence>
<gene>
    <name evidence="4" type="ORF">GCM10010439_42230</name>
</gene>
<dbReference type="InterPro" id="IPR050109">
    <property type="entry name" value="HTH-type_TetR-like_transc_reg"/>
</dbReference>
<dbReference type="Proteomes" id="UP001501842">
    <property type="component" value="Unassembled WGS sequence"/>
</dbReference>
<feature type="domain" description="HTH tetR-type" evidence="3">
    <location>
        <begin position="3"/>
        <end position="63"/>
    </location>
</feature>
<dbReference type="Pfam" id="PF17920">
    <property type="entry name" value="TetR_C_16"/>
    <property type="match status" value="1"/>
</dbReference>
<dbReference type="SUPFAM" id="SSF46689">
    <property type="entry name" value="Homeodomain-like"/>
    <property type="match status" value="1"/>
</dbReference>
<keyword evidence="5" id="KW-1185">Reference proteome</keyword>
<comment type="caution">
    <text evidence="4">The sequence shown here is derived from an EMBL/GenBank/DDBJ whole genome shotgun (WGS) entry which is preliminary data.</text>
</comment>
<organism evidence="4 5">
    <name type="scientific">Actinocorallia aurantiaca</name>
    <dbReference type="NCBI Taxonomy" id="46204"/>
    <lineage>
        <taxon>Bacteria</taxon>
        <taxon>Bacillati</taxon>
        <taxon>Actinomycetota</taxon>
        <taxon>Actinomycetes</taxon>
        <taxon>Streptosporangiales</taxon>
        <taxon>Thermomonosporaceae</taxon>
        <taxon>Actinocorallia</taxon>
    </lineage>
</organism>
<keyword evidence="1 2" id="KW-0238">DNA-binding</keyword>
<evidence type="ECO:0000256" key="2">
    <source>
        <dbReference type="PROSITE-ProRule" id="PRU00335"/>
    </source>
</evidence>
<protein>
    <submittedName>
        <fullName evidence="4">TetR family transcriptional regulator</fullName>
    </submittedName>
</protein>
<dbReference type="PANTHER" id="PTHR30055">
    <property type="entry name" value="HTH-TYPE TRANSCRIPTIONAL REGULATOR RUTR"/>
    <property type="match status" value="1"/>
</dbReference>
<sequence length="191" mass="19798">MSDSGRTAILGAARRAFSLRPYAAVTLRGIAAEAGVSAALIVKHFGGKERLFEAVADFGPDVDLLLSVPRERLGRHLVETAVLTRRAGAPPPLLRVIFGIAAGDERVLLTERFREQATARLAALLEGPDARLRAELVVAQFLGLSTVLSIHRDGEAATGDVERVVALYAPGIQALVNGAVGTGGADGAGGG</sequence>
<feature type="DNA-binding region" description="H-T-H motif" evidence="2">
    <location>
        <begin position="26"/>
        <end position="45"/>
    </location>
</feature>
<dbReference type="InterPro" id="IPR036271">
    <property type="entry name" value="Tet_transcr_reg_TetR-rel_C_sf"/>
</dbReference>
<name>A0ABP6GRQ1_9ACTN</name>
<dbReference type="Pfam" id="PF00440">
    <property type="entry name" value="TetR_N"/>
    <property type="match status" value="1"/>
</dbReference>
<dbReference type="InterPro" id="IPR009057">
    <property type="entry name" value="Homeodomain-like_sf"/>
</dbReference>
<dbReference type="InterPro" id="IPR001647">
    <property type="entry name" value="HTH_TetR"/>
</dbReference>
<dbReference type="Gene3D" id="1.10.357.10">
    <property type="entry name" value="Tetracycline Repressor, domain 2"/>
    <property type="match status" value="1"/>
</dbReference>
<dbReference type="PANTHER" id="PTHR30055:SF146">
    <property type="entry name" value="HTH-TYPE TRANSCRIPTIONAL DUAL REGULATOR CECR"/>
    <property type="match status" value="1"/>
</dbReference>
<dbReference type="EMBL" id="BAAATZ010000017">
    <property type="protein sequence ID" value="GAA2730084.1"/>
    <property type="molecule type" value="Genomic_DNA"/>
</dbReference>